<comment type="caution">
    <text evidence="1">The sequence shown here is derived from an EMBL/GenBank/DDBJ whole genome shotgun (WGS) entry which is preliminary data.</text>
</comment>
<evidence type="ECO:0000313" key="1">
    <source>
        <dbReference type="EMBL" id="KAL2522722.1"/>
    </source>
</evidence>
<accession>A0ABD1UCJ3</accession>
<evidence type="ECO:0000313" key="2">
    <source>
        <dbReference type="Proteomes" id="UP001604277"/>
    </source>
</evidence>
<organism evidence="1 2">
    <name type="scientific">Forsythia ovata</name>
    <dbReference type="NCBI Taxonomy" id="205694"/>
    <lineage>
        <taxon>Eukaryota</taxon>
        <taxon>Viridiplantae</taxon>
        <taxon>Streptophyta</taxon>
        <taxon>Embryophyta</taxon>
        <taxon>Tracheophyta</taxon>
        <taxon>Spermatophyta</taxon>
        <taxon>Magnoliopsida</taxon>
        <taxon>eudicotyledons</taxon>
        <taxon>Gunneridae</taxon>
        <taxon>Pentapetalae</taxon>
        <taxon>asterids</taxon>
        <taxon>lamiids</taxon>
        <taxon>Lamiales</taxon>
        <taxon>Oleaceae</taxon>
        <taxon>Forsythieae</taxon>
        <taxon>Forsythia</taxon>
    </lineage>
</organism>
<reference evidence="2" key="1">
    <citation type="submission" date="2024-07" db="EMBL/GenBank/DDBJ databases">
        <title>Two chromosome-level genome assemblies of Korean endemic species Abeliophyllum distichum and Forsythia ovata (Oleaceae).</title>
        <authorList>
            <person name="Jang H."/>
        </authorList>
    </citation>
    <scope>NUCLEOTIDE SEQUENCE [LARGE SCALE GENOMIC DNA]</scope>
</reference>
<keyword evidence="2" id="KW-1185">Reference proteome</keyword>
<dbReference type="EMBL" id="JBFOLJ010000007">
    <property type="protein sequence ID" value="KAL2522722.1"/>
    <property type="molecule type" value="Genomic_DNA"/>
</dbReference>
<protein>
    <submittedName>
        <fullName evidence="1">Uncharacterized protein</fullName>
    </submittedName>
</protein>
<name>A0ABD1UCJ3_9LAMI</name>
<sequence length="151" mass="17338">MKGNLGITQVDTDLVLMMKNEMSLIKTKMLMESWKMGCETCQSCYKPTSTTDTSREIDLDLEILACEEQEIVRPVLSMMRKIAELANVDRAALWHQLCASEDEILRFRDERKAEIANMSKEKAILSQRLSHSESTISCLKRKISSLKIRNH</sequence>
<dbReference type="AlphaFoldDB" id="A0ABD1UCJ3"/>
<gene>
    <name evidence="1" type="ORF">Fot_26645</name>
</gene>
<dbReference type="PANTHER" id="PTHR47242:SF1">
    <property type="entry name" value="TRAF-LIKE FAMILY PROTEIN"/>
    <property type="match status" value="1"/>
</dbReference>
<dbReference type="Proteomes" id="UP001604277">
    <property type="component" value="Unassembled WGS sequence"/>
</dbReference>
<proteinExistence type="predicted"/>
<dbReference type="PANTHER" id="PTHR47242">
    <property type="entry name" value="TRAF-LIKE FAMILY PROTEIN"/>
    <property type="match status" value="1"/>
</dbReference>